<keyword evidence="2" id="KW-0784">Thiamine biosynthesis</keyword>
<dbReference type="KEGG" id="ptq:P700755_003773"/>
<reference evidence="4" key="2">
    <citation type="submission" date="2012-09" db="EMBL/GenBank/DDBJ databases">
        <title>The complete sequence of Psychroflexus torquis an extreme psychrophile from sea-ice that is stimulated by light.</title>
        <authorList>
            <person name="Feng S."/>
            <person name="Powell S.M."/>
            <person name="Bowman J.P."/>
        </authorList>
    </citation>
    <scope>NUCLEOTIDE SEQUENCE [LARGE SCALE GENOMIC DNA]</scope>
    <source>
        <strain evidence="4">ATCC 700755</strain>
    </source>
</reference>
<proteinExistence type="predicted"/>
<reference evidence="4" key="1">
    <citation type="submission" date="2006-03" db="EMBL/GenBank/DDBJ databases">
        <authorList>
            <person name="Bowman J."/>
            <person name="Ferriera S."/>
            <person name="Johnson J."/>
            <person name="Kravitz S."/>
            <person name="Halpern A."/>
            <person name="Remington K."/>
            <person name="Beeson K."/>
            <person name="Tran B."/>
            <person name="Rogers Y.-H."/>
            <person name="Friedman R."/>
            <person name="Venter J.C."/>
        </authorList>
    </citation>
    <scope>NUCLEOTIDE SEQUENCE [LARGE SCALE GENOMIC DNA]</scope>
    <source>
        <strain evidence="4">ATCC 700755</strain>
    </source>
</reference>
<organism evidence="4 5">
    <name type="scientific">Psychroflexus torquis (strain ATCC 700755 / CIP 106069 / ACAM 623)</name>
    <dbReference type="NCBI Taxonomy" id="313595"/>
    <lineage>
        <taxon>Bacteria</taxon>
        <taxon>Pseudomonadati</taxon>
        <taxon>Bacteroidota</taxon>
        <taxon>Flavobacteriia</taxon>
        <taxon>Flavobacteriales</taxon>
        <taxon>Flavobacteriaceae</taxon>
        <taxon>Psychroflexus</taxon>
    </lineage>
</organism>
<accession>K4IIG4</accession>
<dbReference type="GO" id="GO:0004789">
    <property type="term" value="F:thiamine-phosphate diphosphorylase activity"/>
    <property type="evidence" value="ECO:0007669"/>
    <property type="project" value="TreeGrafter"/>
</dbReference>
<dbReference type="InterPro" id="IPR036206">
    <property type="entry name" value="ThiamineP_synth_sf"/>
</dbReference>
<dbReference type="GO" id="GO:0009228">
    <property type="term" value="P:thiamine biosynthetic process"/>
    <property type="evidence" value="ECO:0007669"/>
    <property type="project" value="UniProtKB-KW"/>
</dbReference>
<evidence type="ECO:0000256" key="1">
    <source>
        <dbReference type="ARBA" id="ARBA00004948"/>
    </source>
</evidence>
<dbReference type="InterPro" id="IPR013785">
    <property type="entry name" value="Aldolase_TIM"/>
</dbReference>
<dbReference type="InterPro" id="IPR022998">
    <property type="entry name" value="ThiamineP_synth_TenI"/>
</dbReference>
<evidence type="ECO:0000259" key="3">
    <source>
        <dbReference type="Pfam" id="PF02581"/>
    </source>
</evidence>
<name>K4IIG4_PSYTT</name>
<sequence>MVIPKLHYISQGNSPEEHLENIQKACSYGAELVQLNLKSNSKDTAGISEKKFLKIAEAARETTTHFQTRLIINGDYKIAKTLKADGVYLGPTDPCPTEARTHLYTWQSIGGIANTLQECETLLDKEIDYIRLGPFRETTTKANTPPVLGLDGYRAITDVLKTPIPIIGVGGITTKDVAALLEIGIVGVAVSTEITRDFNRIRQFNQLLDASSTAEQRHTFE</sequence>
<gene>
    <name evidence="4" type="ordered locus">P700755_003773</name>
</gene>
<dbReference type="STRING" id="313595.P700755_003773"/>
<dbReference type="Gene3D" id="3.20.20.70">
    <property type="entry name" value="Aldolase class I"/>
    <property type="match status" value="1"/>
</dbReference>
<comment type="pathway">
    <text evidence="1">Cofactor biosynthesis; thiamine diphosphate biosynthesis.</text>
</comment>
<dbReference type="Proteomes" id="UP000008514">
    <property type="component" value="Chromosome"/>
</dbReference>
<dbReference type="eggNOG" id="COG0352">
    <property type="taxonomic scope" value="Bacteria"/>
</dbReference>
<dbReference type="SUPFAM" id="SSF51391">
    <property type="entry name" value="Thiamin phosphate synthase"/>
    <property type="match status" value="1"/>
</dbReference>
<dbReference type="PANTHER" id="PTHR20857">
    <property type="entry name" value="THIAMINE-PHOSPHATE PYROPHOSPHORYLASE"/>
    <property type="match status" value="1"/>
</dbReference>
<dbReference type="AlphaFoldDB" id="K4IIG4"/>
<evidence type="ECO:0000256" key="2">
    <source>
        <dbReference type="ARBA" id="ARBA00022977"/>
    </source>
</evidence>
<feature type="domain" description="Thiamine phosphate synthase/TenI" evidence="3">
    <location>
        <begin position="14"/>
        <end position="194"/>
    </location>
</feature>
<dbReference type="PANTHER" id="PTHR20857:SF15">
    <property type="entry name" value="THIAMINE-PHOSPHATE SYNTHASE"/>
    <property type="match status" value="1"/>
</dbReference>
<dbReference type="HOGENOM" id="CLU_018272_3_2_10"/>
<keyword evidence="5" id="KW-1185">Reference proteome</keyword>
<protein>
    <submittedName>
        <fullName evidence="4">Thiamine phosphate pyrophosphorylase ThiE</fullName>
    </submittedName>
</protein>
<dbReference type="EMBL" id="CP003879">
    <property type="protein sequence ID" value="AFU70352.1"/>
    <property type="molecule type" value="Genomic_DNA"/>
</dbReference>
<dbReference type="CDD" id="cd00564">
    <property type="entry name" value="TMP_TenI"/>
    <property type="match status" value="1"/>
</dbReference>
<evidence type="ECO:0000313" key="4">
    <source>
        <dbReference type="EMBL" id="AFU70352.1"/>
    </source>
</evidence>
<evidence type="ECO:0000313" key="5">
    <source>
        <dbReference type="Proteomes" id="UP000008514"/>
    </source>
</evidence>
<dbReference type="GO" id="GO:0005737">
    <property type="term" value="C:cytoplasm"/>
    <property type="evidence" value="ECO:0007669"/>
    <property type="project" value="TreeGrafter"/>
</dbReference>
<dbReference type="OrthoDB" id="9812206at2"/>
<dbReference type="RefSeq" id="WP_015025890.1">
    <property type="nucleotide sequence ID" value="NC_018721.1"/>
</dbReference>
<dbReference type="Pfam" id="PF02581">
    <property type="entry name" value="TMP-TENI"/>
    <property type="match status" value="1"/>
</dbReference>